<dbReference type="PANTHER" id="PTHR42722">
    <property type="entry name" value="LEUCINE DEHYDROGENASE"/>
    <property type="match status" value="1"/>
</dbReference>
<proteinExistence type="inferred from homology"/>
<dbReference type="PANTHER" id="PTHR42722:SF1">
    <property type="entry name" value="VALINE DEHYDROGENASE"/>
    <property type="match status" value="1"/>
</dbReference>
<keyword evidence="2" id="KW-0560">Oxidoreductase</keyword>
<dbReference type="EMBL" id="UINC01004808">
    <property type="protein sequence ID" value="SVA16995.1"/>
    <property type="molecule type" value="Genomic_DNA"/>
</dbReference>
<dbReference type="GO" id="GO:0006520">
    <property type="term" value="P:amino acid metabolic process"/>
    <property type="evidence" value="ECO:0007669"/>
    <property type="project" value="InterPro"/>
</dbReference>
<dbReference type="InterPro" id="IPR006097">
    <property type="entry name" value="Glu/Leu/Phe/Val/Trp_DH_dimer"/>
</dbReference>
<accession>A0A381TLQ1</accession>
<dbReference type="Pfam" id="PF02812">
    <property type="entry name" value="ELFV_dehydrog_N"/>
    <property type="match status" value="1"/>
</dbReference>
<gene>
    <name evidence="5" type="ORF">METZ01_LOCUS69849</name>
</gene>
<sequence length="365" mass="39812">MDLFKELGERGHEQVSFFHDSDSGLKGLVAIHNTVLGPALGGCRMWNYENETEALVDVLRLSKGMTYKAAIAGLNLGGGKAVIIGNSKTQKTENLFRSFGRFVEGLGGRYITAEDVGTSIRDMEHVRMETDYVTGISQALGGSGDPSPVTAYGVFVGIKASVKERLNRVDLDGLKVSVQGLGHVGMYLCEYLHKEGAELFVTDIDQALMGQAVDNFGATPVDPDGIYEVEVDVYAPCALGATVNPDTIDKLKCTIIAGAANNQLIENNFGGELKKRNILYAPDYAINAGGLINVSNELEGYNQERAFSQAEGIYETLMEIFHRSNNEGISTNEASDRQAEDRIKKIGELKSFYLPYKKSFKIRNV</sequence>
<reference evidence="5" key="1">
    <citation type="submission" date="2018-05" db="EMBL/GenBank/DDBJ databases">
        <authorList>
            <person name="Lanie J.A."/>
            <person name="Ng W.-L."/>
            <person name="Kazmierczak K.M."/>
            <person name="Andrzejewski T.M."/>
            <person name="Davidsen T.M."/>
            <person name="Wayne K.J."/>
            <person name="Tettelin H."/>
            <person name="Glass J.I."/>
            <person name="Rusch D."/>
            <person name="Podicherti R."/>
            <person name="Tsui H.-C.T."/>
            <person name="Winkler M.E."/>
        </authorList>
    </citation>
    <scope>NUCLEOTIDE SEQUENCE</scope>
</reference>
<dbReference type="InterPro" id="IPR006096">
    <property type="entry name" value="Glu/Leu/Phe/Val/Trp_DH_C"/>
</dbReference>
<evidence type="ECO:0000259" key="4">
    <source>
        <dbReference type="SMART" id="SM00839"/>
    </source>
</evidence>
<dbReference type="Gene3D" id="3.40.50.10860">
    <property type="entry name" value="Leucine Dehydrogenase, chain A, domain 1"/>
    <property type="match status" value="1"/>
</dbReference>
<evidence type="ECO:0000256" key="2">
    <source>
        <dbReference type="ARBA" id="ARBA00023002"/>
    </source>
</evidence>
<feature type="domain" description="Glutamate/phenylalanine/leucine/valine/L-tryptophan dehydrogenase C-terminal" evidence="4">
    <location>
        <begin position="144"/>
        <end position="351"/>
    </location>
</feature>
<evidence type="ECO:0000256" key="3">
    <source>
        <dbReference type="ARBA" id="ARBA00023027"/>
    </source>
</evidence>
<dbReference type="InterPro" id="IPR006095">
    <property type="entry name" value="Glu/Leu/Phe/Val/Trp_DH"/>
</dbReference>
<dbReference type="Pfam" id="PF00208">
    <property type="entry name" value="ELFV_dehydrog"/>
    <property type="match status" value="2"/>
</dbReference>
<dbReference type="PIRSF" id="PIRSF000188">
    <property type="entry name" value="Phe_leu_dh"/>
    <property type="match status" value="1"/>
</dbReference>
<evidence type="ECO:0000313" key="5">
    <source>
        <dbReference type="EMBL" id="SVA16995.1"/>
    </source>
</evidence>
<protein>
    <recommendedName>
        <fullName evidence="4">Glutamate/phenylalanine/leucine/valine/L-tryptophan dehydrogenase C-terminal domain-containing protein</fullName>
    </recommendedName>
</protein>
<dbReference type="InterPro" id="IPR046346">
    <property type="entry name" value="Aminoacid_DH-like_N_sf"/>
</dbReference>
<dbReference type="SMART" id="SM00839">
    <property type="entry name" value="ELFV_dehydrog"/>
    <property type="match status" value="1"/>
</dbReference>
<dbReference type="PRINTS" id="PR00082">
    <property type="entry name" value="GLFDHDRGNASE"/>
</dbReference>
<dbReference type="Gene3D" id="3.40.50.720">
    <property type="entry name" value="NAD(P)-binding Rossmann-like Domain"/>
    <property type="match status" value="1"/>
</dbReference>
<name>A0A381TLQ1_9ZZZZ</name>
<dbReference type="SUPFAM" id="SSF51735">
    <property type="entry name" value="NAD(P)-binding Rossmann-fold domains"/>
    <property type="match status" value="1"/>
</dbReference>
<evidence type="ECO:0000256" key="1">
    <source>
        <dbReference type="ARBA" id="ARBA00006382"/>
    </source>
</evidence>
<dbReference type="InterPro" id="IPR016211">
    <property type="entry name" value="Glu/Phe/Leu/Val/Trp_DH_bac/arc"/>
</dbReference>
<comment type="similarity">
    <text evidence="1">Belongs to the Glu/Leu/Phe/Val dehydrogenases family.</text>
</comment>
<dbReference type="FunFam" id="3.40.50.10860:FF:000010">
    <property type="entry name" value="Leucine dehydrogenase"/>
    <property type="match status" value="1"/>
</dbReference>
<organism evidence="5">
    <name type="scientific">marine metagenome</name>
    <dbReference type="NCBI Taxonomy" id="408172"/>
    <lineage>
        <taxon>unclassified sequences</taxon>
        <taxon>metagenomes</taxon>
        <taxon>ecological metagenomes</taxon>
    </lineage>
</organism>
<dbReference type="CDD" id="cd01075">
    <property type="entry name" value="NAD_bind_Leu_Phe_Val_DH"/>
    <property type="match status" value="1"/>
</dbReference>
<dbReference type="InterPro" id="IPR036291">
    <property type="entry name" value="NAD(P)-bd_dom_sf"/>
</dbReference>
<dbReference type="AlphaFoldDB" id="A0A381TLQ1"/>
<dbReference type="SUPFAM" id="SSF53223">
    <property type="entry name" value="Aminoacid dehydrogenase-like, N-terminal domain"/>
    <property type="match status" value="1"/>
</dbReference>
<keyword evidence="3" id="KW-0520">NAD</keyword>
<dbReference type="GO" id="GO:0016639">
    <property type="term" value="F:oxidoreductase activity, acting on the CH-NH2 group of donors, NAD or NADP as acceptor"/>
    <property type="evidence" value="ECO:0007669"/>
    <property type="project" value="InterPro"/>
</dbReference>